<evidence type="ECO:0000313" key="3">
    <source>
        <dbReference type="RefSeq" id="XP_032347924.1"/>
    </source>
</evidence>
<keyword evidence="2" id="KW-1185">Reference proteome</keyword>
<organism evidence="2 3">
    <name type="scientific">Camelus ferus</name>
    <name type="common">Wild bactrian camel</name>
    <name type="synonym">Camelus bactrianus ferus</name>
    <dbReference type="NCBI Taxonomy" id="419612"/>
    <lineage>
        <taxon>Eukaryota</taxon>
        <taxon>Metazoa</taxon>
        <taxon>Chordata</taxon>
        <taxon>Craniata</taxon>
        <taxon>Vertebrata</taxon>
        <taxon>Euteleostomi</taxon>
        <taxon>Mammalia</taxon>
        <taxon>Eutheria</taxon>
        <taxon>Laurasiatheria</taxon>
        <taxon>Artiodactyla</taxon>
        <taxon>Tylopoda</taxon>
        <taxon>Camelidae</taxon>
        <taxon>Camelus</taxon>
    </lineage>
</organism>
<name>A0A8B8U027_CAMFR</name>
<evidence type="ECO:0000313" key="2">
    <source>
        <dbReference type="Proteomes" id="UP000694856"/>
    </source>
</evidence>
<dbReference type="KEGG" id="cfr:116667325"/>
<dbReference type="RefSeq" id="XP_032347924.1">
    <property type="nucleotide sequence ID" value="XM_032492033.1"/>
</dbReference>
<dbReference type="Proteomes" id="UP000694856">
    <property type="component" value="Chromosome 11"/>
</dbReference>
<keyword evidence="1" id="KW-0472">Membrane</keyword>
<feature type="transmembrane region" description="Helical" evidence="1">
    <location>
        <begin position="6"/>
        <end position="33"/>
    </location>
</feature>
<accession>A0A8B8U027</accession>
<proteinExistence type="predicted"/>
<protein>
    <submittedName>
        <fullName evidence="3">Formin-1-like</fullName>
    </submittedName>
</protein>
<keyword evidence="1" id="KW-0812">Transmembrane</keyword>
<dbReference type="GeneID" id="116667325"/>
<dbReference type="AlphaFoldDB" id="A0A8B8U027"/>
<evidence type="ECO:0000256" key="1">
    <source>
        <dbReference type="SAM" id="Phobius"/>
    </source>
</evidence>
<reference evidence="3" key="1">
    <citation type="submission" date="2025-08" db="UniProtKB">
        <authorList>
            <consortium name="RefSeq"/>
        </authorList>
    </citation>
    <scope>IDENTIFICATION</scope>
    <source>
        <tissue evidence="3">Ear skin</tissue>
    </source>
</reference>
<gene>
    <name evidence="3" type="primary">LOC116667325</name>
</gene>
<sequence>MRSDGFHRVMLCCSLLVSNLTVCVIVLSLLLLYSSQLYEHFVLLADQNAGKEQCVFPLPEPQDLLQTSQMKFEDFQKDLRKLKRDLRASRILADSPDTAAEKITDHLLRHRGPSKAKPHSCMCSPNVRPFSISATSA</sequence>
<keyword evidence="1" id="KW-1133">Transmembrane helix</keyword>